<evidence type="ECO:0000256" key="1">
    <source>
        <dbReference type="SAM" id="MobiDB-lite"/>
    </source>
</evidence>
<proteinExistence type="predicted"/>
<dbReference type="AlphaFoldDB" id="A0A3D4V4T9"/>
<reference evidence="2 3" key="1">
    <citation type="journal article" date="2018" name="Nat. Biotechnol.">
        <title>A standardized bacterial taxonomy based on genome phylogeny substantially revises the tree of life.</title>
        <authorList>
            <person name="Parks D.H."/>
            <person name="Chuvochina M."/>
            <person name="Waite D.W."/>
            <person name="Rinke C."/>
            <person name="Skarshewski A."/>
            <person name="Chaumeil P.A."/>
            <person name="Hugenholtz P."/>
        </authorList>
    </citation>
    <scope>NUCLEOTIDE SEQUENCE [LARGE SCALE GENOMIC DNA]</scope>
    <source>
        <strain evidence="2">UBA8844</strain>
    </source>
</reference>
<name>A0A3D4V4T9_9BACT</name>
<comment type="caution">
    <text evidence="2">The sequence shown here is derived from an EMBL/GenBank/DDBJ whole genome shotgun (WGS) entry which is preliminary data.</text>
</comment>
<dbReference type="EMBL" id="DPIY01000001">
    <property type="protein sequence ID" value="HCT55814.1"/>
    <property type="molecule type" value="Genomic_DNA"/>
</dbReference>
<dbReference type="Proteomes" id="UP000264071">
    <property type="component" value="Unassembled WGS sequence"/>
</dbReference>
<evidence type="ECO:0000313" key="2">
    <source>
        <dbReference type="EMBL" id="HCT55814.1"/>
    </source>
</evidence>
<organism evidence="2 3">
    <name type="scientific">Gemmatimonas aurantiaca</name>
    <dbReference type="NCBI Taxonomy" id="173480"/>
    <lineage>
        <taxon>Bacteria</taxon>
        <taxon>Pseudomonadati</taxon>
        <taxon>Gemmatimonadota</taxon>
        <taxon>Gemmatimonadia</taxon>
        <taxon>Gemmatimonadales</taxon>
        <taxon>Gemmatimonadaceae</taxon>
        <taxon>Gemmatimonas</taxon>
    </lineage>
</organism>
<accession>A0A3D4V4T9</accession>
<feature type="region of interest" description="Disordered" evidence="1">
    <location>
        <begin position="49"/>
        <end position="105"/>
    </location>
</feature>
<sequence length="105" mass="11558">MSAAPERFGQLLQEKLDELDAAAEQEMLLAFDEVEQLRLQAAALVTRGEHRPWATGANTKYQHDQVVPEAPPPTLDIRFPTRPADKDQAGPGDGASSKRQGRRVP</sequence>
<evidence type="ECO:0000313" key="3">
    <source>
        <dbReference type="Proteomes" id="UP000264071"/>
    </source>
</evidence>
<protein>
    <submittedName>
        <fullName evidence="2">Uncharacterized protein</fullName>
    </submittedName>
</protein>
<gene>
    <name evidence="2" type="ORF">DGD08_01235</name>
</gene>